<dbReference type="PANTHER" id="PTHR47942:SF63">
    <property type="entry name" value="PENTATRICOPEPTIDE REPEAT-CONTAINING PROTEIN"/>
    <property type="match status" value="1"/>
</dbReference>
<feature type="compositionally biased region" description="Basic and acidic residues" evidence="3">
    <location>
        <begin position="802"/>
        <end position="827"/>
    </location>
</feature>
<dbReference type="OrthoDB" id="185373at2759"/>
<feature type="region of interest" description="Disordered" evidence="3">
    <location>
        <begin position="799"/>
        <end position="827"/>
    </location>
</feature>
<accession>A0A6A6WBL1</accession>
<organism evidence="4 5">
    <name type="scientific">Pseudovirgaria hyperparasitica</name>
    <dbReference type="NCBI Taxonomy" id="470096"/>
    <lineage>
        <taxon>Eukaryota</taxon>
        <taxon>Fungi</taxon>
        <taxon>Dikarya</taxon>
        <taxon>Ascomycota</taxon>
        <taxon>Pezizomycotina</taxon>
        <taxon>Dothideomycetes</taxon>
        <taxon>Dothideomycetes incertae sedis</taxon>
        <taxon>Acrospermales</taxon>
        <taxon>Acrospermaceae</taxon>
        <taxon>Pseudovirgaria</taxon>
    </lineage>
</organism>
<sequence length="868" mass="99176">MPRGPVPAVSSLCGHDLQTVSFLAPRLTLGRPSTPRSSIRRNIDNCQHENGPIQPHHQSQRNAAASSFINISTFMRRTFCRSLTNAPARRYTHSDVSSKIRRTFTGVSPIGNQKATVMKRRATFEEGLRPGQSRTSIPFLSDRQRLWRECIEILSKGGTTEELRLKYNLKDGYSWRWTKGYGALNSIWDPWPLDRPFVTSPEFHPKVKQWVQLLWEGEPDRETFAGRWHTLVVNWKAANGYSNAEVVELLLWLLYDDIPRAMQLLEMWTASNSRAPAHVIADAIWYIARVERARQVQGHAHDERFIPTFWTLWKQCQLLPYRMHPNLLFLLDLLSSEEQAQKLYDGPDSKYIPQYPNMQLRLAKEHALLGHVPQCMGALKRAFDAGLDKRNPWILQSCSFVVKHLPLSLEDRYESISEIVALLEQYELKHNIMYYNNIMLQAIRAAEKARGPFERYQQSTNIPDGLATALETFNMIRDHGIEPDDCTYGIVLRGCNLSDRKDLHDGIVQVCAKEARKSGNVQTAIEYFHYLFRYHRIWKTPGIFKVLVEEYRKFFHLSPLKTLGFIGDKEYENTQDQQAPKPVILIMLLARLGETANDPSAEKWLYSRYLDFRAAITTANQDLAPLIETPHAHNAYMHAWCRHPGLLKQAPSIIQDMSAEIPSANLYIKSLGRHLRPAKADIVSWNILINGFMQHGQPAVAEKLREMIKDRGLEPTAVTWSTLATGYAALQNAEAAAHMLRLGEADDKLDNEHMSFALWLVMKKIRDRPALMKALDNTATQKPRPVLDMSSVQISVPSECVEGDKNLGDEKPSDQRPSDKNLDDEGYHVEDFAEVAGTYFNRHDSLSTGEHQEAFESDVSVPRSFDSV</sequence>
<dbReference type="PROSITE" id="PS51375">
    <property type="entry name" value="PPR"/>
    <property type="match status" value="1"/>
</dbReference>
<dbReference type="Gene3D" id="1.25.40.10">
    <property type="entry name" value="Tetratricopeptide repeat domain"/>
    <property type="match status" value="1"/>
</dbReference>
<dbReference type="RefSeq" id="XP_033602010.1">
    <property type="nucleotide sequence ID" value="XM_033743644.1"/>
</dbReference>
<dbReference type="InterPro" id="IPR051222">
    <property type="entry name" value="PPR/CCM1_RNA-binding"/>
</dbReference>
<evidence type="ECO:0008006" key="6">
    <source>
        <dbReference type="Google" id="ProtNLM"/>
    </source>
</evidence>
<dbReference type="PANTHER" id="PTHR47942">
    <property type="entry name" value="TETRATRICOPEPTIDE REPEAT (TPR)-LIKE SUPERFAMILY PROTEIN-RELATED"/>
    <property type="match status" value="1"/>
</dbReference>
<reference evidence="4" key="1">
    <citation type="journal article" date="2020" name="Stud. Mycol.">
        <title>101 Dothideomycetes genomes: a test case for predicting lifestyles and emergence of pathogens.</title>
        <authorList>
            <person name="Haridas S."/>
            <person name="Albert R."/>
            <person name="Binder M."/>
            <person name="Bloem J."/>
            <person name="Labutti K."/>
            <person name="Salamov A."/>
            <person name="Andreopoulos B."/>
            <person name="Baker S."/>
            <person name="Barry K."/>
            <person name="Bills G."/>
            <person name="Bluhm B."/>
            <person name="Cannon C."/>
            <person name="Castanera R."/>
            <person name="Culley D."/>
            <person name="Daum C."/>
            <person name="Ezra D."/>
            <person name="Gonzalez J."/>
            <person name="Henrissat B."/>
            <person name="Kuo A."/>
            <person name="Liang C."/>
            <person name="Lipzen A."/>
            <person name="Lutzoni F."/>
            <person name="Magnuson J."/>
            <person name="Mondo S."/>
            <person name="Nolan M."/>
            <person name="Ohm R."/>
            <person name="Pangilinan J."/>
            <person name="Park H.-J."/>
            <person name="Ramirez L."/>
            <person name="Alfaro M."/>
            <person name="Sun H."/>
            <person name="Tritt A."/>
            <person name="Yoshinaga Y."/>
            <person name="Zwiers L.-H."/>
            <person name="Turgeon B."/>
            <person name="Goodwin S."/>
            <person name="Spatafora J."/>
            <person name="Crous P."/>
            <person name="Grigoriev I."/>
        </authorList>
    </citation>
    <scope>NUCLEOTIDE SEQUENCE</scope>
    <source>
        <strain evidence="4">CBS 121739</strain>
    </source>
</reference>
<feature type="repeat" description="PPR" evidence="2">
    <location>
        <begin position="681"/>
        <end position="715"/>
    </location>
</feature>
<protein>
    <recommendedName>
        <fullName evidence="6">Pentacotripeptide-repeat region of PRORP domain-containing protein</fullName>
    </recommendedName>
</protein>
<gene>
    <name evidence="4" type="ORF">EJ05DRAFT_474657</name>
</gene>
<dbReference type="AlphaFoldDB" id="A0A6A6WBL1"/>
<dbReference type="Proteomes" id="UP000799437">
    <property type="component" value="Unassembled WGS sequence"/>
</dbReference>
<feature type="region of interest" description="Disordered" evidence="3">
    <location>
        <begin position="848"/>
        <end position="868"/>
    </location>
</feature>
<keyword evidence="1" id="KW-0677">Repeat</keyword>
<dbReference type="NCBIfam" id="TIGR00756">
    <property type="entry name" value="PPR"/>
    <property type="match status" value="1"/>
</dbReference>
<proteinExistence type="predicted"/>
<evidence type="ECO:0000313" key="4">
    <source>
        <dbReference type="EMBL" id="KAF2759559.1"/>
    </source>
</evidence>
<evidence type="ECO:0000313" key="5">
    <source>
        <dbReference type="Proteomes" id="UP000799437"/>
    </source>
</evidence>
<evidence type="ECO:0000256" key="2">
    <source>
        <dbReference type="PROSITE-ProRule" id="PRU00708"/>
    </source>
</evidence>
<dbReference type="EMBL" id="ML996569">
    <property type="protein sequence ID" value="KAF2759559.1"/>
    <property type="molecule type" value="Genomic_DNA"/>
</dbReference>
<keyword evidence="5" id="KW-1185">Reference proteome</keyword>
<feature type="region of interest" description="Disordered" evidence="3">
    <location>
        <begin position="31"/>
        <end position="62"/>
    </location>
</feature>
<dbReference type="InterPro" id="IPR011990">
    <property type="entry name" value="TPR-like_helical_dom_sf"/>
</dbReference>
<dbReference type="GeneID" id="54484698"/>
<name>A0A6A6WBL1_9PEZI</name>
<dbReference type="InterPro" id="IPR002885">
    <property type="entry name" value="PPR_rpt"/>
</dbReference>
<evidence type="ECO:0000256" key="1">
    <source>
        <dbReference type="ARBA" id="ARBA00022737"/>
    </source>
</evidence>
<evidence type="ECO:0000256" key="3">
    <source>
        <dbReference type="SAM" id="MobiDB-lite"/>
    </source>
</evidence>
<dbReference type="Pfam" id="PF13041">
    <property type="entry name" value="PPR_2"/>
    <property type="match status" value="1"/>
</dbReference>